<evidence type="ECO:0000313" key="3">
    <source>
        <dbReference type="Proteomes" id="UP000325902"/>
    </source>
</evidence>
<sequence length="211" mass="23293">MSDNPNGGQSRNSARGSDDGKEDPQPPECRESGLDDDKDDPSDDGNRALRSTPSPRDTFLGLPESFFELRDQQRRQQQQQQKEQQQRKIEECEKSLELLGYDNAALTSATMAKARSSFSALLTDAGGGQSTTPNAPSVPSSSLPRTRHIRQLERPRRDDHEFLAREQKLFGGDMHFWPARSTDATPEGRASSAVSRAGALRNEDGEELGHA</sequence>
<evidence type="ECO:0000313" key="2">
    <source>
        <dbReference type="EMBL" id="KAB2568665.1"/>
    </source>
</evidence>
<gene>
    <name evidence="2" type="ORF">DBV05_g12660</name>
</gene>
<proteinExistence type="predicted"/>
<feature type="compositionally biased region" description="Basic and acidic residues" evidence="1">
    <location>
        <begin position="201"/>
        <end position="211"/>
    </location>
</feature>
<protein>
    <submittedName>
        <fullName evidence="2">Uncharacterized protein</fullName>
    </submittedName>
</protein>
<feature type="region of interest" description="Disordered" evidence="1">
    <location>
        <begin position="1"/>
        <end position="88"/>
    </location>
</feature>
<accession>A0A5N5CTJ5</accession>
<name>A0A5N5CTJ5_9PEZI</name>
<organism evidence="2 3">
    <name type="scientific">Lasiodiplodia theobromae</name>
    <dbReference type="NCBI Taxonomy" id="45133"/>
    <lineage>
        <taxon>Eukaryota</taxon>
        <taxon>Fungi</taxon>
        <taxon>Dikarya</taxon>
        <taxon>Ascomycota</taxon>
        <taxon>Pezizomycotina</taxon>
        <taxon>Dothideomycetes</taxon>
        <taxon>Dothideomycetes incertae sedis</taxon>
        <taxon>Botryosphaeriales</taxon>
        <taxon>Botryosphaeriaceae</taxon>
        <taxon>Lasiodiplodia</taxon>
    </lineage>
</organism>
<feature type="region of interest" description="Disordered" evidence="1">
    <location>
        <begin position="175"/>
        <end position="211"/>
    </location>
</feature>
<feature type="compositionally biased region" description="Polar residues" evidence="1">
    <location>
        <begin position="1"/>
        <end position="15"/>
    </location>
</feature>
<feature type="region of interest" description="Disordered" evidence="1">
    <location>
        <begin position="124"/>
        <end position="146"/>
    </location>
</feature>
<feature type="compositionally biased region" description="Basic and acidic residues" evidence="1">
    <location>
        <begin position="16"/>
        <end position="35"/>
    </location>
</feature>
<dbReference type="AlphaFoldDB" id="A0A5N5CTJ5"/>
<dbReference type="Proteomes" id="UP000325902">
    <property type="component" value="Unassembled WGS sequence"/>
</dbReference>
<feature type="compositionally biased region" description="Low complexity" evidence="1">
    <location>
        <begin position="188"/>
        <end position="199"/>
    </location>
</feature>
<keyword evidence="3" id="KW-1185">Reference proteome</keyword>
<feature type="compositionally biased region" description="Polar residues" evidence="1">
    <location>
        <begin position="130"/>
        <end position="144"/>
    </location>
</feature>
<comment type="caution">
    <text evidence="2">The sequence shown here is derived from an EMBL/GenBank/DDBJ whole genome shotgun (WGS) entry which is preliminary data.</text>
</comment>
<evidence type="ECO:0000256" key="1">
    <source>
        <dbReference type="SAM" id="MobiDB-lite"/>
    </source>
</evidence>
<dbReference type="EMBL" id="VCHE01000304">
    <property type="protein sequence ID" value="KAB2568665.1"/>
    <property type="molecule type" value="Genomic_DNA"/>
</dbReference>
<reference evidence="2 3" key="1">
    <citation type="journal article" date="2019" name="Sci. Rep.">
        <title>A multi-omics analysis of the grapevine pathogen Lasiodiplodia theobromae reveals that temperature affects the expression of virulence- and pathogenicity-related genes.</title>
        <authorList>
            <person name="Felix C."/>
            <person name="Meneses R."/>
            <person name="Goncalves M.F.M."/>
            <person name="Tilleman L."/>
            <person name="Duarte A.S."/>
            <person name="Jorrin-Novo J.V."/>
            <person name="Van de Peer Y."/>
            <person name="Deforce D."/>
            <person name="Van Nieuwerburgh F."/>
            <person name="Esteves A.C."/>
            <person name="Alves A."/>
        </authorList>
    </citation>
    <scope>NUCLEOTIDE SEQUENCE [LARGE SCALE GENOMIC DNA]</scope>
    <source>
        <strain evidence="2 3">LA-SOL3</strain>
    </source>
</reference>